<feature type="compositionally biased region" description="Basic and acidic residues" evidence="2">
    <location>
        <begin position="445"/>
        <end position="456"/>
    </location>
</feature>
<evidence type="ECO:0000313" key="5">
    <source>
        <dbReference type="Proteomes" id="UP000591535"/>
    </source>
</evidence>
<dbReference type="InterPro" id="IPR042779">
    <property type="entry name" value="MISP/MISP3-like"/>
</dbReference>
<feature type="compositionally biased region" description="Polar residues" evidence="2">
    <location>
        <begin position="367"/>
        <end position="377"/>
    </location>
</feature>
<dbReference type="PANTHER" id="PTHR18839">
    <property type="entry name" value="MITOTIC INTERACTOR AND SUBSTRATE OF PLK1 MISP FAMILY MEMBER"/>
    <property type="match status" value="1"/>
</dbReference>
<feature type="compositionally biased region" description="Polar residues" evidence="2">
    <location>
        <begin position="384"/>
        <end position="396"/>
    </location>
</feature>
<feature type="region of interest" description="Disordered" evidence="2">
    <location>
        <begin position="248"/>
        <end position="415"/>
    </location>
</feature>
<evidence type="ECO:0000256" key="2">
    <source>
        <dbReference type="SAM" id="MobiDB-lite"/>
    </source>
</evidence>
<feature type="non-terminal residue" evidence="4">
    <location>
        <position position="1"/>
    </location>
</feature>
<feature type="compositionally biased region" description="Polar residues" evidence="2">
    <location>
        <begin position="525"/>
        <end position="534"/>
    </location>
</feature>
<evidence type="ECO:0000256" key="1">
    <source>
        <dbReference type="ARBA" id="ARBA00023054"/>
    </source>
</evidence>
<dbReference type="InterPro" id="IPR029304">
    <property type="entry name" value="AKAP2_C"/>
</dbReference>
<name>A0A7K8ZZX1_9PASS</name>
<feature type="compositionally biased region" description="Basic and acidic residues" evidence="2">
    <location>
        <begin position="273"/>
        <end position="287"/>
    </location>
</feature>
<feature type="region of interest" description="Disordered" evidence="2">
    <location>
        <begin position="117"/>
        <end position="142"/>
    </location>
</feature>
<feature type="compositionally biased region" description="Basic and acidic residues" evidence="2">
    <location>
        <begin position="470"/>
        <end position="496"/>
    </location>
</feature>
<dbReference type="AlphaFoldDB" id="A0A7K8ZZX1"/>
<dbReference type="Pfam" id="PF15304">
    <property type="entry name" value="AKAP2_C"/>
    <property type="match status" value="1"/>
</dbReference>
<feature type="region of interest" description="Disordered" evidence="2">
    <location>
        <begin position="438"/>
        <end position="582"/>
    </location>
</feature>
<gene>
    <name evidence="4" type="primary">Misp</name>
    <name evidence="4" type="ORF">GRAVAR_R04978</name>
</gene>
<feature type="region of interest" description="Disordered" evidence="2">
    <location>
        <begin position="1"/>
        <end position="25"/>
    </location>
</feature>
<protein>
    <submittedName>
        <fullName evidence="4">MISP protein</fullName>
    </submittedName>
</protein>
<reference evidence="4 5" key="1">
    <citation type="submission" date="2019-09" db="EMBL/GenBank/DDBJ databases">
        <title>Bird 10,000 Genomes (B10K) Project - Family phase.</title>
        <authorList>
            <person name="Zhang G."/>
        </authorList>
    </citation>
    <scope>NUCLEOTIDE SEQUENCE [LARGE SCALE GENOMIC DNA]</scope>
    <source>
        <strain evidence="4">B10K-DU-001-02</strain>
        <tissue evidence="4">Muscle</tissue>
    </source>
</reference>
<keyword evidence="5" id="KW-1185">Reference proteome</keyword>
<dbReference type="PANTHER" id="PTHR18839:SF7">
    <property type="entry name" value="A-KINASE ANCHOR PROTEIN 2 C-TERMINAL DOMAIN-CONTAINING PROTEIN"/>
    <property type="match status" value="1"/>
</dbReference>
<proteinExistence type="predicted"/>
<dbReference type="EMBL" id="VWZG01008237">
    <property type="protein sequence ID" value="NXG21068.1"/>
    <property type="molecule type" value="Genomic_DNA"/>
</dbReference>
<feature type="non-terminal residue" evidence="4">
    <location>
        <position position="622"/>
    </location>
</feature>
<feature type="compositionally biased region" description="Basic and acidic residues" evidence="2">
    <location>
        <begin position="324"/>
        <end position="337"/>
    </location>
</feature>
<feature type="compositionally biased region" description="Polar residues" evidence="2">
    <location>
        <begin position="117"/>
        <end position="129"/>
    </location>
</feature>
<feature type="compositionally biased region" description="Low complexity" evidence="2">
    <location>
        <begin position="509"/>
        <end position="524"/>
    </location>
</feature>
<keyword evidence="1" id="KW-0175">Coiled coil</keyword>
<dbReference type="Proteomes" id="UP000591535">
    <property type="component" value="Unassembled WGS sequence"/>
</dbReference>
<feature type="compositionally biased region" description="Polar residues" evidence="2">
    <location>
        <begin position="550"/>
        <end position="567"/>
    </location>
</feature>
<evidence type="ECO:0000259" key="3">
    <source>
        <dbReference type="Pfam" id="PF15304"/>
    </source>
</evidence>
<organism evidence="4 5">
    <name type="scientific">Grallaria varia</name>
    <name type="common">variegated antpitta</name>
    <dbReference type="NCBI Taxonomy" id="117165"/>
    <lineage>
        <taxon>Eukaryota</taxon>
        <taxon>Metazoa</taxon>
        <taxon>Chordata</taxon>
        <taxon>Craniata</taxon>
        <taxon>Vertebrata</taxon>
        <taxon>Euteleostomi</taxon>
        <taxon>Archelosauria</taxon>
        <taxon>Archosauria</taxon>
        <taxon>Dinosauria</taxon>
        <taxon>Saurischia</taxon>
        <taxon>Theropoda</taxon>
        <taxon>Coelurosauria</taxon>
        <taxon>Aves</taxon>
        <taxon>Neognathae</taxon>
        <taxon>Neoaves</taxon>
        <taxon>Telluraves</taxon>
        <taxon>Australaves</taxon>
        <taxon>Passeriformes</taxon>
        <taxon>Formicariidae</taxon>
        <taxon>Grallaria</taxon>
    </lineage>
</organism>
<sequence length="622" mass="70044">DEEEQDLYRVPPPNISPEKARELEDERREVIRSQVMRKSSTIAERWSSMDELSSINTSVGIQDETRSAGSVTPSFAISFDKSSLGRTVTPVDSENIDTEQINFSAARQQFLMLEKTNPGSFFSPEQQAMSPKPESVTKVSREAWHSPEMATKAARGYGSAGASSQSRMDKSIYQVYSASYKAPEKEEVYTPTKAHIERLGKETKVSNETPIEREIRMMMEREENLRKERGIQRLTSGSELVEIQTKPVLALHASPGPGRKGKDRGRASLYVQREIEQETKREEDLKRQGRLLGAYDRGTQQELDERRRVFEQEEAPPQKPPTPRRAEERRSWIKESVVEQPLSPSPAEDTRGGRSTSGYTASIAHFQLSQPRFTISEGSWEKPSVSQHASASTSKWGSEDSWGGKLPDSTPSPASTAVLPREYFSQSFWKPKVSFVEDMGTQSPLRREDGREEQYRLRTWKPQTSALIEEEIRSDLQREEELQEQRRRQRLMDTYRDGAPQEGSRSRHSSAASGASGSYSVSGSPTSTPASHQTGILGLMSSFTPLRVAGSSQGSMETPTPDSSHSSPFEEPRRRVKEEGKYAGIEPIDKINTEVVESTRVIRHKSAMAQRWEAGQYVRDED</sequence>
<evidence type="ECO:0000313" key="4">
    <source>
        <dbReference type="EMBL" id="NXG21068.1"/>
    </source>
</evidence>
<feature type="domain" description="A-kinase anchor protein 2 C-terminal" evidence="3">
    <location>
        <begin position="245"/>
        <end position="615"/>
    </location>
</feature>
<accession>A0A7K8ZZX1</accession>
<comment type="caution">
    <text evidence="4">The sequence shown here is derived from an EMBL/GenBank/DDBJ whole genome shotgun (WGS) entry which is preliminary data.</text>
</comment>
<feature type="compositionally biased region" description="Basic and acidic residues" evidence="2">
    <location>
        <begin position="568"/>
        <end position="582"/>
    </location>
</feature>